<comment type="caution">
    <text evidence="2">The sequence shown here is derived from an EMBL/GenBank/DDBJ whole genome shotgun (WGS) entry which is preliminary data.</text>
</comment>
<evidence type="ECO:0000313" key="2">
    <source>
        <dbReference type="EMBL" id="MFD1643780.1"/>
    </source>
</evidence>
<evidence type="ECO:0000313" key="3">
    <source>
        <dbReference type="Proteomes" id="UP001597052"/>
    </source>
</evidence>
<feature type="transmembrane region" description="Helical" evidence="1">
    <location>
        <begin position="65"/>
        <end position="83"/>
    </location>
</feature>
<dbReference type="AlphaFoldDB" id="A0ABD6DD54"/>
<keyword evidence="3" id="KW-1185">Reference proteome</keyword>
<gene>
    <name evidence="2" type="ORF">ACFSBW_18130</name>
</gene>
<dbReference type="Proteomes" id="UP001597052">
    <property type="component" value="Unassembled WGS sequence"/>
</dbReference>
<proteinExistence type="predicted"/>
<dbReference type="EMBL" id="JBHUDM010000009">
    <property type="protein sequence ID" value="MFD1643780.1"/>
    <property type="molecule type" value="Genomic_DNA"/>
</dbReference>
<dbReference type="RefSeq" id="WP_256397739.1">
    <property type="nucleotide sequence ID" value="NZ_JANHDJ010000011.1"/>
</dbReference>
<sequence length="126" mass="13251">MDRIRYPVLISQGVAVCLLCGAIVAILMVELPMSPELRIGIRSAPGVLTLSVWARVIGRHREPTDIVLALFSVPCVIVSVWAISEALTASSGVIFGGLLSVASGVLLSVAVLADAAVEQVVDYHTE</sequence>
<name>A0ABD6DD54_9EURY</name>
<keyword evidence="1" id="KW-1133">Transmembrane helix</keyword>
<protein>
    <submittedName>
        <fullName evidence="2">Uncharacterized protein</fullName>
    </submittedName>
</protein>
<feature type="transmembrane region" description="Helical" evidence="1">
    <location>
        <begin position="89"/>
        <end position="113"/>
    </location>
</feature>
<evidence type="ECO:0000256" key="1">
    <source>
        <dbReference type="SAM" id="Phobius"/>
    </source>
</evidence>
<organism evidence="2 3">
    <name type="scientific">Halohasta litorea</name>
    <dbReference type="NCBI Taxonomy" id="869891"/>
    <lineage>
        <taxon>Archaea</taxon>
        <taxon>Methanobacteriati</taxon>
        <taxon>Methanobacteriota</taxon>
        <taxon>Stenosarchaea group</taxon>
        <taxon>Halobacteria</taxon>
        <taxon>Halobacteriales</taxon>
        <taxon>Haloferacaceae</taxon>
        <taxon>Halohasta</taxon>
    </lineage>
</organism>
<keyword evidence="1" id="KW-0472">Membrane</keyword>
<reference evidence="2 3" key="1">
    <citation type="journal article" date="2019" name="Int. J. Syst. Evol. Microbiol.">
        <title>The Global Catalogue of Microorganisms (GCM) 10K type strain sequencing project: providing services to taxonomists for standard genome sequencing and annotation.</title>
        <authorList>
            <consortium name="The Broad Institute Genomics Platform"/>
            <consortium name="The Broad Institute Genome Sequencing Center for Infectious Disease"/>
            <person name="Wu L."/>
            <person name="Ma J."/>
        </authorList>
    </citation>
    <scope>NUCLEOTIDE SEQUENCE [LARGE SCALE GENOMIC DNA]</scope>
    <source>
        <strain evidence="2 3">CGMCC 1.10593</strain>
    </source>
</reference>
<feature type="transmembrane region" description="Helical" evidence="1">
    <location>
        <begin position="7"/>
        <end position="27"/>
    </location>
</feature>
<accession>A0ABD6DD54</accession>
<keyword evidence="1" id="KW-0812">Transmembrane</keyword>